<reference evidence="2 3" key="1">
    <citation type="journal article" date="2020" name="Nature">
        <title>Six reference-quality genomes reveal evolution of bat adaptations.</title>
        <authorList>
            <person name="Jebb D."/>
            <person name="Huang Z."/>
            <person name="Pippel M."/>
            <person name="Hughes G.M."/>
            <person name="Lavrichenko K."/>
            <person name="Devanna P."/>
            <person name="Winkler S."/>
            <person name="Jermiin L.S."/>
            <person name="Skirmuntt E.C."/>
            <person name="Katzourakis A."/>
            <person name="Burkitt-Gray L."/>
            <person name="Ray D.A."/>
            <person name="Sullivan K.A.M."/>
            <person name="Roscito J.G."/>
            <person name="Kirilenko B.M."/>
            <person name="Davalos L.M."/>
            <person name="Corthals A.P."/>
            <person name="Power M.L."/>
            <person name="Jones G."/>
            <person name="Ransome R.D."/>
            <person name="Dechmann D.K.N."/>
            <person name="Locatelli A.G."/>
            <person name="Puechmaille S.J."/>
            <person name="Fedrigo O."/>
            <person name="Jarvis E.D."/>
            <person name="Hiller M."/>
            <person name="Vernes S.C."/>
            <person name="Myers E.W."/>
            <person name="Teeling E.C."/>
        </authorList>
    </citation>
    <scope>NUCLEOTIDE SEQUENCE [LARGE SCALE GENOMIC DNA]</scope>
    <source>
        <strain evidence="2">MRhiFer1</strain>
        <tissue evidence="2">Lung</tissue>
    </source>
</reference>
<gene>
    <name evidence="2" type="ORF">mRhiFer1_009160</name>
</gene>
<evidence type="ECO:0000256" key="1">
    <source>
        <dbReference type="SAM" id="MobiDB-lite"/>
    </source>
</evidence>
<evidence type="ECO:0000313" key="2">
    <source>
        <dbReference type="EMBL" id="KAF6288441.1"/>
    </source>
</evidence>
<sequence length="75" mass="7979">MYSQGPGMGWGSSRISNTGPEKAQPQLPAGPSFSPPNVRFLLSPDPHGYVGSRPQGRKKCCRRTSPSGPDKELPG</sequence>
<name>A0A7J7SJ48_RHIFE</name>
<evidence type="ECO:0000313" key="3">
    <source>
        <dbReference type="Proteomes" id="UP000585614"/>
    </source>
</evidence>
<proteinExistence type="predicted"/>
<feature type="compositionally biased region" description="Gly residues" evidence="1">
    <location>
        <begin position="1"/>
        <end position="10"/>
    </location>
</feature>
<dbReference type="AlphaFoldDB" id="A0A7J7SJ48"/>
<organism evidence="2 3">
    <name type="scientific">Rhinolophus ferrumequinum</name>
    <name type="common">Greater horseshoe bat</name>
    <dbReference type="NCBI Taxonomy" id="59479"/>
    <lineage>
        <taxon>Eukaryota</taxon>
        <taxon>Metazoa</taxon>
        <taxon>Chordata</taxon>
        <taxon>Craniata</taxon>
        <taxon>Vertebrata</taxon>
        <taxon>Euteleostomi</taxon>
        <taxon>Mammalia</taxon>
        <taxon>Eutheria</taxon>
        <taxon>Laurasiatheria</taxon>
        <taxon>Chiroptera</taxon>
        <taxon>Yinpterochiroptera</taxon>
        <taxon>Rhinolophoidea</taxon>
        <taxon>Rhinolophidae</taxon>
        <taxon>Rhinolophinae</taxon>
        <taxon>Rhinolophus</taxon>
    </lineage>
</organism>
<feature type="region of interest" description="Disordered" evidence="1">
    <location>
        <begin position="1"/>
        <end position="75"/>
    </location>
</feature>
<dbReference type="Proteomes" id="UP000585614">
    <property type="component" value="Unassembled WGS sequence"/>
</dbReference>
<protein>
    <submittedName>
        <fullName evidence="2">Uncharacterized protein</fullName>
    </submittedName>
</protein>
<accession>A0A7J7SJ48</accession>
<comment type="caution">
    <text evidence="2">The sequence shown here is derived from an EMBL/GenBank/DDBJ whole genome shotgun (WGS) entry which is preliminary data.</text>
</comment>
<dbReference type="EMBL" id="JACAGC010000022">
    <property type="protein sequence ID" value="KAF6288441.1"/>
    <property type="molecule type" value="Genomic_DNA"/>
</dbReference>